<dbReference type="Proteomes" id="UP000269148">
    <property type="component" value="Unassembled WGS sequence"/>
</dbReference>
<feature type="transmembrane region" description="Helical" evidence="1">
    <location>
        <begin position="101"/>
        <end position="117"/>
    </location>
</feature>
<dbReference type="RefSeq" id="WP_003100218.1">
    <property type="nucleotide sequence ID" value="NZ_CP010783.1"/>
</dbReference>
<keyword evidence="1" id="KW-0472">Membrane</keyword>
<dbReference type="PANTHER" id="PTHR35813">
    <property type="entry name" value="INNER MEMBRANE PROTEIN YBAN"/>
    <property type="match status" value="1"/>
</dbReference>
<accession>A0A3L8GDG8</accession>
<protein>
    <submittedName>
        <fullName evidence="3">DUF454 domain-containing protein</fullName>
    </submittedName>
    <submittedName>
        <fullName evidence="2">Membrane protein</fullName>
    </submittedName>
</protein>
<dbReference type="Proteomes" id="UP000025245">
    <property type="component" value="Chromosome"/>
</dbReference>
<dbReference type="AlphaFoldDB" id="A0A3L8GDG8"/>
<dbReference type="GO" id="GO:0005886">
    <property type="term" value="C:plasma membrane"/>
    <property type="evidence" value="ECO:0007669"/>
    <property type="project" value="TreeGrafter"/>
</dbReference>
<dbReference type="OrthoDB" id="345900at2"/>
<dbReference type="EMBL" id="CP007586">
    <property type="protein sequence ID" value="AHY16630.1"/>
    <property type="molecule type" value="Genomic_DNA"/>
</dbReference>
<dbReference type="GeneID" id="35765395"/>
<evidence type="ECO:0000256" key="1">
    <source>
        <dbReference type="SAM" id="Phobius"/>
    </source>
</evidence>
<evidence type="ECO:0000313" key="2">
    <source>
        <dbReference type="EMBL" id="AHY16630.1"/>
    </source>
</evidence>
<dbReference type="KEGG" id="siz:SI82_09300"/>
<organism evidence="3 5">
    <name type="scientific">Streptococcus iniae</name>
    <name type="common">Streptococcus shiloi</name>
    <dbReference type="NCBI Taxonomy" id="1346"/>
    <lineage>
        <taxon>Bacteria</taxon>
        <taxon>Bacillati</taxon>
        <taxon>Bacillota</taxon>
        <taxon>Bacilli</taxon>
        <taxon>Lactobacillales</taxon>
        <taxon>Streptococcaceae</taxon>
        <taxon>Streptococcus</taxon>
    </lineage>
</organism>
<reference evidence="3 5" key="2">
    <citation type="submission" date="2018-06" db="EMBL/GenBank/DDBJ databases">
        <title>Mutators as drivers of adaptation in pathogenic bacteria and a risk factor for host jumps and vaccine escape.</title>
        <authorList>
            <person name="Barnes A.C."/>
            <person name="Silayeva O."/>
        </authorList>
    </citation>
    <scope>NUCLEOTIDE SEQUENCE [LARGE SCALE GENOMIC DNA]</scope>
    <source>
        <strain evidence="3 5">QMA0445</strain>
    </source>
</reference>
<gene>
    <name evidence="3" type="ORF">DIY07_09390</name>
    <name evidence="2" type="ORF">DQ08_09335</name>
</gene>
<reference evidence="2 4" key="1">
    <citation type="journal article" date="2014" name="Genome Announc.">
        <title>Complete Genome Sequence of a Virulent Strain, Streptococcus iniae ISET0901, Isolated from Diseased Tilapia.</title>
        <authorList>
            <person name="Pridgeon J.W."/>
            <person name="Zhang D."/>
            <person name="Zhang L."/>
        </authorList>
    </citation>
    <scope>NUCLEOTIDE SEQUENCE [LARGE SCALE GENOMIC DNA]</scope>
    <source>
        <strain evidence="2 4">ISET0901</strain>
    </source>
</reference>
<dbReference type="PANTHER" id="PTHR35813:SF1">
    <property type="entry name" value="INNER MEMBRANE PROTEIN YBAN"/>
    <property type="match status" value="1"/>
</dbReference>
<feature type="transmembrane region" description="Helical" evidence="1">
    <location>
        <begin position="77"/>
        <end position="95"/>
    </location>
</feature>
<dbReference type="EMBL" id="QLQD01000081">
    <property type="protein sequence ID" value="RLU54961.1"/>
    <property type="molecule type" value="Genomic_DNA"/>
</dbReference>
<sequence length="119" mass="13654">MKKIIYLALGLVSFILGIIGILLPVLPTTPFLLLAAFCFSRSSDRFTNWLKNSRLYELYVGDYPETRVMSRKRKRHILIQVYVLMAISITLSPIIMLKIVLFVMTCVMTAVLILFVPEQ</sequence>
<dbReference type="Pfam" id="PF04304">
    <property type="entry name" value="DUF454"/>
    <property type="match status" value="1"/>
</dbReference>
<name>A0A3L8GDG8_STRIN</name>
<keyword evidence="4" id="KW-1185">Reference proteome</keyword>
<dbReference type="KEGG" id="siq:DQ08_09335"/>
<evidence type="ECO:0000313" key="5">
    <source>
        <dbReference type="Proteomes" id="UP000269148"/>
    </source>
</evidence>
<dbReference type="PIRSF" id="PIRSF016789">
    <property type="entry name" value="DUF454"/>
    <property type="match status" value="1"/>
</dbReference>
<keyword evidence="1" id="KW-0812">Transmembrane</keyword>
<dbReference type="KEGG" id="sio:DW64_09315"/>
<proteinExistence type="predicted"/>
<keyword evidence="1" id="KW-1133">Transmembrane helix</keyword>
<evidence type="ECO:0000313" key="3">
    <source>
        <dbReference type="EMBL" id="RLU54961.1"/>
    </source>
</evidence>
<dbReference type="STRING" id="1346.BMF34_09315"/>
<evidence type="ECO:0000313" key="4">
    <source>
        <dbReference type="Proteomes" id="UP000025245"/>
    </source>
</evidence>
<dbReference type="InterPro" id="IPR007401">
    <property type="entry name" value="DUF454"/>
</dbReference>
<feature type="transmembrane region" description="Helical" evidence="1">
    <location>
        <begin position="6"/>
        <end position="39"/>
    </location>
</feature>